<sequence length="263" mass="27761">MKFLIEFRSANGGEIGGSVGVALRTSRLRRRGLVAGAALGLGLALTVGGAQADDSQPRAVDPSSDVAEAAAVHQAVTAARVAAWGRKTGDAQALTLAARMLAEIPFRHPEPDRIPEARAGMQDDPGAEPFTVAGLLDEAETLARGDGQTLEDIEAVRAAAARGVTNSPFGQGPVLTRRDVQARQTYWFEADVTGGEVLRVAAIGDGDTDIDMIVRAPDGRVLCEDGAYDHFPVCTLTPSADTRLRVEIINRGAVWTRVRILSN</sequence>
<comment type="caution">
    <text evidence="1">The sequence shown here is derived from an EMBL/GenBank/DDBJ whole genome shotgun (WGS) entry which is preliminary data.</text>
</comment>
<dbReference type="OrthoDB" id="7470981at2"/>
<dbReference type="AlphaFoldDB" id="A0A8E0N925"/>
<keyword evidence="2" id="KW-1185">Reference proteome</keyword>
<organism evidence="1 2">
    <name type="scientific">Brevundimonas abyssalis TAR-001</name>
    <dbReference type="NCBI Taxonomy" id="1391729"/>
    <lineage>
        <taxon>Bacteria</taxon>
        <taxon>Pseudomonadati</taxon>
        <taxon>Pseudomonadota</taxon>
        <taxon>Alphaproteobacteria</taxon>
        <taxon>Caulobacterales</taxon>
        <taxon>Caulobacteraceae</taxon>
        <taxon>Brevundimonas</taxon>
    </lineage>
</organism>
<dbReference type="EMBL" id="BATC01000021">
    <property type="protein sequence ID" value="GAD59204.1"/>
    <property type="molecule type" value="Genomic_DNA"/>
</dbReference>
<evidence type="ECO:0000313" key="1">
    <source>
        <dbReference type="EMBL" id="GAD59204.1"/>
    </source>
</evidence>
<dbReference type="Proteomes" id="UP000016569">
    <property type="component" value="Unassembled WGS sequence"/>
</dbReference>
<name>A0A8E0N925_9CAUL</name>
<evidence type="ECO:0000313" key="2">
    <source>
        <dbReference type="Proteomes" id="UP000016569"/>
    </source>
</evidence>
<protein>
    <submittedName>
        <fullName evidence="1">Uncharacterized protein</fullName>
    </submittedName>
</protein>
<proteinExistence type="predicted"/>
<accession>A0A8E0N925</accession>
<gene>
    <name evidence="1" type="ORF">MBEBAB_1454</name>
</gene>
<dbReference type="RefSeq" id="WP_021697299.1">
    <property type="nucleotide sequence ID" value="NZ_BATC01000021.1"/>
</dbReference>
<reference evidence="2" key="1">
    <citation type="journal article" date="2013" name="Genome Announc.">
        <title>Draft Genome Sequence of the Dimorphic Prosthecate Bacterium Brevundimonas abyssalis TAR-001T.</title>
        <authorList>
            <person name="Tsubouchi T."/>
            <person name="Nishi S."/>
            <person name="Usui K."/>
            <person name="Shimane Y."/>
            <person name="Takaki Y."/>
            <person name="Maruyama T."/>
            <person name="Hatada Y."/>
        </authorList>
    </citation>
    <scope>NUCLEOTIDE SEQUENCE [LARGE SCALE GENOMIC DNA]</scope>
    <source>
        <strain evidence="2">TAR-001</strain>
    </source>
</reference>